<dbReference type="Proteomes" id="UP001152523">
    <property type="component" value="Unassembled WGS sequence"/>
</dbReference>
<reference evidence="3" key="1">
    <citation type="submission" date="2022-07" db="EMBL/GenBank/DDBJ databases">
        <authorList>
            <person name="Macas J."/>
            <person name="Novak P."/>
            <person name="Neumann P."/>
        </authorList>
    </citation>
    <scope>NUCLEOTIDE SEQUENCE</scope>
</reference>
<feature type="region of interest" description="Disordered" evidence="2">
    <location>
        <begin position="191"/>
        <end position="214"/>
    </location>
</feature>
<keyword evidence="4" id="KW-1185">Reference proteome</keyword>
<dbReference type="AlphaFoldDB" id="A0AAV0FMG8"/>
<proteinExistence type="predicted"/>
<evidence type="ECO:0000313" key="3">
    <source>
        <dbReference type="EMBL" id="CAH9136772.1"/>
    </source>
</evidence>
<evidence type="ECO:0000256" key="1">
    <source>
        <dbReference type="SAM" id="Coils"/>
    </source>
</evidence>
<accession>A0AAV0FMG8</accession>
<evidence type="ECO:0000313" key="4">
    <source>
        <dbReference type="Proteomes" id="UP001152523"/>
    </source>
</evidence>
<comment type="caution">
    <text evidence="3">The sequence shown here is derived from an EMBL/GenBank/DDBJ whole genome shotgun (WGS) entry which is preliminary data.</text>
</comment>
<evidence type="ECO:0000256" key="2">
    <source>
        <dbReference type="SAM" id="MobiDB-lite"/>
    </source>
</evidence>
<organism evidence="3 4">
    <name type="scientific">Cuscuta epithymum</name>
    <dbReference type="NCBI Taxonomy" id="186058"/>
    <lineage>
        <taxon>Eukaryota</taxon>
        <taxon>Viridiplantae</taxon>
        <taxon>Streptophyta</taxon>
        <taxon>Embryophyta</taxon>
        <taxon>Tracheophyta</taxon>
        <taxon>Spermatophyta</taxon>
        <taxon>Magnoliopsida</taxon>
        <taxon>eudicotyledons</taxon>
        <taxon>Gunneridae</taxon>
        <taxon>Pentapetalae</taxon>
        <taxon>asterids</taxon>
        <taxon>lamiids</taxon>
        <taxon>Solanales</taxon>
        <taxon>Convolvulaceae</taxon>
        <taxon>Cuscuteae</taxon>
        <taxon>Cuscuta</taxon>
        <taxon>Cuscuta subgen. Cuscuta</taxon>
    </lineage>
</organism>
<feature type="coiled-coil region" evidence="1">
    <location>
        <begin position="130"/>
        <end position="164"/>
    </location>
</feature>
<feature type="region of interest" description="Disordered" evidence="2">
    <location>
        <begin position="1"/>
        <end position="45"/>
    </location>
</feature>
<name>A0AAV0FMG8_9ASTE</name>
<gene>
    <name evidence="3" type="ORF">CEPIT_LOCUS35527</name>
</gene>
<protein>
    <submittedName>
        <fullName evidence="3">Uncharacterized protein</fullName>
    </submittedName>
</protein>
<feature type="compositionally biased region" description="Basic and acidic residues" evidence="2">
    <location>
        <begin position="10"/>
        <end position="27"/>
    </location>
</feature>
<keyword evidence="1" id="KW-0175">Coiled coil</keyword>
<dbReference type="EMBL" id="CAMAPF010000996">
    <property type="protein sequence ID" value="CAH9136772.1"/>
    <property type="molecule type" value="Genomic_DNA"/>
</dbReference>
<sequence length="262" mass="29512">MPPQKRKKKGAAEKKDAPVIVVEERSPSRSPVVAPPPSPRPHVSEEPNIVEIVQFPIKAGDRRMRDTLHPVGFLRCVMSSTEKTVLAQMEDAILDYQVASYSSMATLAASEQARRAEQLRIAKAHSDEALKKFDNENASLRRKLDEAEKTLRLEKEAFQKILENNKVVAKAEGRPRLRDLLPRLLKLPLRRPRMPERRRSSKLRKTRFPPSSPEGGKLGIISNGCLRWWRLLSMIGLAALVLNGLPGRVRIIMTVVNSSPRS</sequence>